<feature type="region of interest" description="Disordered" evidence="2">
    <location>
        <begin position="1"/>
        <end position="33"/>
    </location>
</feature>
<evidence type="ECO:0000256" key="1">
    <source>
        <dbReference type="SAM" id="Coils"/>
    </source>
</evidence>
<dbReference type="InterPro" id="IPR000270">
    <property type="entry name" value="PB1_dom"/>
</dbReference>
<feature type="compositionally biased region" description="Polar residues" evidence="2">
    <location>
        <begin position="740"/>
        <end position="772"/>
    </location>
</feature>
<dbReference type="Gene3D" id="1.10.418.10">
    <property type="entry name" value="Calponin-like domain"/>
    <property type="match status" value="1"/>
</dbReference>
<keyword evidence="6" id="KW-1185">Reference proteome</keyword>
<dbReference type="PANTHER" id="PTHR47339:SF1">
    <property type="entry name" value="CELL DIVISION CONTROL PROTEIN 24"/>
    <property type="match status" value="1"/>
</dbReference>
<dbReference type="AlphaFoldDB" id="A0A163LQE1"/>
<accession>A0A163LQE1</accession>
<dbReference type="InterPro" id="IPR010481">
    <property type="entry name" value="Cdc24/Scd1_N"/>
</dbReference>
<dbReference type="PANTHER" id="PTHR47339">
    <property type="entry name" value="CELL DIVISION CONTROL PROTEIN 24"/>
    <property type="match status" value="1"/>
</dbReference>
<organism evidence="5">
    <name type="scientific">Absidia glauca</name>
    <name type="common">Pin mould</name>
    <dbReference type="NCBI Taxonomy" id="4829"/>
    <lineage>
        <taxon>Eukaryota</taxon>
        <taxon>Fungi</taxon>
        <taxon>Fungi incertae sedis</taxon>
        <taxon>Mucoromycota</taxon>
        <taxon>Mucoromycotina</taxon>
        <taxon>Mucoromycetes</taxon>
        <taxon>Mucorales</taxon>
        <taxon>Cunninghamellaceae</taxon>
        <taxon>Absidia</taxon>
    </lineage>
</organism>
<dbReference type="CDD" id="cd13246">
    <property type="entry name" value="PH_Scd1"/>
    <property type="match status" value="1"/>
</dbReference>
<feature type="compositionally biased region" description="Acidic residues" evidence="2">
    <location>
        <begin position="588"/>
        <end position="606"/>
    </location>
</feature>
<reference evidence="5" key="1">
    <citation type="submission" date="2016-04" db="EMBL/GenBank/DDBJ databases">
        <authorList>
            <person name="Evans L.H."/>
            <person name="Alamgir A."/>
            <person name="Owens N."/>
            <person name="Weber N.D."/>
            <person name="Virtaneva K."/>
            <person name="Barbian K."/>
            <person name="Babar A."/>
            <person name="Rosenke K."/>
        </authorList>
    </citation>
    <scope>NUCLEOTIDE SEQUENCE [LARGE SCALE GENOMIC DNA]</scope>
    <source>
        <strain evidence="5">CBS 101.48</strain>
    </source>
</reference>
<evidence type="ECO:0008006" key="7">
    <source>
        <dbReference type="Google" id="ProtNLM"/>
    </source>
</evidence>
<dbReference type="InterPro" id="IPR053026">
    <property type="entry name" value="CDC42_GEF"/>
</dbReference>
<dbReference type="OMA" id="QPIYPRQ"/>
<dbReference type="Proteomes" id="UP000078561">
    <property type="component" value="Unassembled WGS sequence"/>
</dbReference>
<dbReference type="Pfam" id="PF00564">
    <property type="entry name" value="PB1"/>
    <property type="match status" value="1"/>
</dbReference>
<dbReference type="CDD" id="cd00014">
    <property type="entry name" value="CH_SF"/>
    <property type="match status" value="1"/>
</dbReference>
<feature type="compositionally biased region" description="Polar residues" evidence="2">
    <location>
        <begin position="11"/>
        <end position="27"/>
    </location>
</feature>
<dbReference type="InterPro" id="IPR011993">
    <property type="entry name" value="PH-like_dom_sf"/>
</dbReference>
<dbReference type="Pfam" id="PF06395">
    <property type="entry name" value="CDC24"/>
    <property type="match status" value="1"/>
</dbReference>
<dbReference type="SMART" id="SM00666">
    <property type="entry name" value="PB1"/>
    <property type="match status" value="1"/>
</dbReference>
<dbReference type="GO" id="GO:0005634">
    <property type="term" value="C:nucleus"/>
    <property type="evidence" value="ECO:0007669"/>
    <property type="project" value="TreeGrafter"/>
</dbReference>
<feature type="domain" description="PB1" evidence="4">
    <location>
        <begin position="801"/>
        <end position="885"/>
    </location>
</feature>
<dbReference type="CDD" id="cd05992">
    <property type="entry name" value="PB1"/>
    <property type="match status" value="1"/>
</dbReference>
<dbReference type="SUPFAM" id="SSF48065">
    <property type="entry name" value="DBL homology domain (DH-domain)"/>
    <property type="match status" value="1"/>
</dbReference>
<feature type="domain" description="DH" evidence="3">
    <location>
        <begin position="234"/>
        <end position="408"/>
    </location>
</feature>
<dbReference type="InterPro" id="IPR053793">
    <property type="entry name" value="PB1-like"/>
</dbReference>
<dbReference type="SMART" id="SM00325">
    <property type="entry name" value="RhoGEF"/>
    <property type="match status" value="1"/>
</dbReference>
<evidence type="ECO:0000259" key="4">
    <source>
        <dbReference type="PROSITE" id="PS51745"/>
    </source>
</evidence>
<dbReference type="GO" id="GO:0031106">
    <property type="term" value="P:septin ring organization"/>
    <property type="evidence" value="ECO:0007669"/>
    <property type="project" value="TreeGrafter"/>
</dbReference>
<dbReference type="SUPFAM" id="SSF50729">
    <property type="entry name" value="PH domain-like"/>
    <property type="match status" value="1"/>
</dbReference>
<dbReference type="PROSITE" id="PS51745">
    <property type="entry name" value="PB1"/>
    <property type="match status" value="1"/>
</dbReference>
<gene>
    <name evidence="5" type="primary">ABSGL_00827.1 scaffold 958</name>
</gene>
<proteinExistence type="predicted"/>
<feature type="compositionally biased region" description="Low complexity" evidence="2">
    <location>
        <begin position="686"/>
        <end position="715"/>
    </location>
</feature>
<dbReference type="SUPFAM" id="SSF47576">
    <property type="entry name" value="Calponin-homology domain, CH-domain"/>
    <property type="match status" value="1"/>
</dbReference>
<feature type="compositionally biased region" description="Polar residues" evidence="2">
    <location>
        <begin position="633"/>
        <end position="651"/>
    </location>
</feature>
<dbReference type="GO" id="GO:0043332">
    <property type="term" value="C:mating projection tip"/>
    <property type="evidence" value="ECO:0007669"/>
    <property type="project" value="TreeGrafter"/>
</dbReference>
<dbReference type="InterPro" id="IPR033511">
    <property type="entry name" value="Cdc24/Scd1_PH_dom"/>
</dbReference>
<evidence type="ECO:0000313" key="6">
    <source>
        <dbReference type="Proteomes" id="UP000078561"/>
    </source>
</evidence>
<feature type="coiled-coil region" evidence="1">
    <location>
        <begin position="391"/>
        <end position="418"/>
    </location>
</feature>
<feature type="compositionally biased region" description="Polar residues" evidence="2">
    <location>
        <begin position="659"/>
        <end position="669"/>
    </location>
</feature>
<dbReference type="OrthoDB" id="1594986at2759"/>
<name>A0A163LQE1_ABSGL</name>
<dbReference type="Gene3D" id="3.10.20.90">
    <property type="entry name" value="Phosphatidylinositol 3-kinase Catalytic Subunit, Chain A, domain 1"/>
    <property type="match status" value="1"/>
</dbReference>
<dbReference type="InterPro" id="IPR036872">
    <property type="entry name" value="CH_dom_sf"/>
</dbReference>
<evidence type="ECO:0000256" key="2">
    <source>
        <dbReference type="SAM" id="MobiDB-lite"/>
    </source>
</evidence>
<dbReference type="GO" id="GO:0000935">
    <property type="term" value="C:division septum"/>
    <property type="evidence" value="ECO:0007669"/>
    <property type="project" value="TreeGrafter"/>
</dbReference>
<dbReference type="GO" id="GO:0030010">
    <property type="term" value="P:establishment of cell polarity"/>
    <property type="evidence" value="ECO:0007669"/>
    <property type="project" value="TreeGrafter"/>
</dbReference>
<dbReference type="InterPro" id="IPR035899">
    <property type="entry name" value="DBL_dom_sf"/>
</dbReference>
<dbReference type="PROSITE" id="PS50010">
    <property type="entry name" value="DH_2"/>
    <property type="match status" value="1"/>
</dbReference>
<protein>
    <recommendedName>
        <fullName evidence="7">DH domain-containing protein</fullName>
    </recommendedName>
</protein>
<dbReference type="GO" id="GO:0005737">
    <property type="term" value="C:cytoplasm"/>
    <property type="evidence" value="ECO:0007669"/>
    <property type="project" value="TreeGrafter"/>
</dbReference>
<keyword evidence="1" id="KW-0175">Coiled coil</keyword>
<evidence type="ECO:0000259" key="3">
    <source>
        <dbReference type="PROSITE" id="PS50010"/>
    </source>
</evidence>
<evidence type="ECO:0000313" key="5">
    <source>
        <dbReference type="EMBL" id="SAL95498.1"/>
    </source>
</evidence>
<dbReference type="InParanoid" id="A0A163LQE1"/>
<dbReference type="Gene3D" id="2.30.29.30">
    <property type="entry name" value="Pleckstrin-homology domain (PH domain)/Phosphotyrosine-binding domain (PTB)"/>
    <property type="match status" value="1"/>
</dbReference>
<dbReference type="CDD" id="cd00160">
    <property type="entry name" value="RhoGEF"/>
    <property type="match status" value="1"/>
</dbReference>
<dbReference type="InterPro" id="IPR000219">
    <property type="entry name" value="DH_dom"/>
</dbReference>
<dbReference type="FunCoup" id="A0A163LQE1">
    <property type="interactions" value="113"/>
</dbReference>
<dbReference type="SUPFAM" id="SSF54277">
    <property type="entry name" value="CAD &amp; PB1 domains"/>
    <property type="match status" value="1"/>
</dbReference>
<feature type="compositionally biased region" description="Polar residues" evidence="2">
    <location>
        <begin position="609"/>
        <end position="619"/>
    </location>
</feature>
<dbReference type="Pfam" id="PF00621">
    <property type="entry name" value="RhoGEF"/>
    <property type="match status" value="1"/>
</dbReference>
<feature type="region of interest" description="Disordered" evidence="2">
    <location>
        <begin position="571"/>
        <end position="785"/>
    </location>
</feature>
<sequence>MAMALKRRTPSLGTLPNASPLTTTTMIDTPLPSTPSIYSTTKTLCSTNSSAISPTGGSLYHTCRAVLDQLPSVPGMACFIEMENQVSSPTSLEPPSLPITPTCVVSNPFCSSQNGADPLTKLWRLCRRGSPLCTLYNALHPENQLKVDQNPSLNSVNTCKASVYHFIVACRKELMFPEDEMFTISDLYQNDTNGFVKVVNTIQKILNILDDRGVITVKSLEDDDAADANGPKDTRDKVVLELLETERKYVQDMETLQNYMRELHIQKVLPPDTIHYLFGNLNALVDFQRRFLIQLEEIAEKQPEEQRFGALFVQNEEAFSVYEPYCSNYYSAQDLVVQETPKLQKLEHILNPAYQLPSMLIKPIQRICKYPLLHRELIKSTNKEWPHVSEMEEGLEAIKRVTEKVNETQRQHENIQAVEDLKKRVDDWKGINVDNYGSLLLQEKVTMKSNDNVREVHGFFFEKALLLCKEARESSRNRLTKTNTLSIKKKRAGSLQPKYLILISRIIGVHNRSNQGFWTLSVEYKDREVESFSVRYRNEEQLKLWETTLNKMTMNNKSSVPNTHLMSMPLTPGYSGAGGPTTSHISYFDDEDDEDDDDYDDFEGDDYQQARSRSNSISAQLHHARSKAGLNEGPSNNRTSPHMHATSTSGMTLAPLPRISSSTTTNDPTNILIDHGFYPASPPSSKPSSPTTPRILTSSSSTSTSSSSVHTPSNSNKTSPLWQRQSHEDGYDLNAPKGRSFSQSAATSYYSSVPPQQQAMTPRIRSQSSPNIHKNGPHQWDDLPQVPINSRTYYQQQQMDTIKIKLSYNNGIYVIVCSLAISFMDLMDKVEKKIKLVSNLQPHDVLRLKYQDEDEDFITVNSDDDVQMAFESRGGSSTVNLFVSL</sequence>
<dbReference type="STRING" id="4829.A0A163LQE1"/>
<dbReference type="GO" id="GO:0005085">
    <property type="term" value="F:guanyl-nucleotide exchange factor activity"/>
    <property type="evidence" value="ECO:0007669"/>
    <property type="project" value="InterPro"/>
</dbReference>
<dbReference type="EMBL" id="LT550334">
    <property type="protein sequence ID" value="SAL95498.1"/>
    <property type="molecule type" value="Genomic_DNA"/>
</dbReference>
<dbReference type="Pfam" id="PF15411">
    <property type="entry name" value="PH_10"/>
    <property type="match status" value="1"/>
</dbReference>
<dbReference type="Gene3D" id="1.20.900.10">
    <property type="entry name" value="Dbl homology (DH) domain"/>
    <property type="match status" value="1"/>
</dbReference>